<evidence type="ECO:0000256" key="6">
    <source>
        <dbReference type="ARBA" id="ARBA00022741"/>
    </source>
</evidence>
<dbReference type="Pfam" id="PF00069">
    <property type="entry name" value="Pkinase"/>
    <property type="match status" value="1"/>
</dbReference>
<keyword evidence="7" id="KW-0418">Kinase</keyword>
<comment type="similarity">
    <text evidence="2">In the C-terminal section; belongs to the protein kinase superfamily. Ser/Thr protein kinase family.</text>
</comment>
<dbReference type="Proteomes" id="UP001642360">
    <property type="component" value="Unassembled WGS sequence"/>
</dbReference>
<comment type="catalytic activity">
    <reaction evidence="10">
        <text>L-seryl-[protein] + ATP = O-phospho-L-seryl-[protein] + ADP + H(+)</text>
        <dbReference type="Rhea" id="RHEA:17989"/>
        <dbReference type="Rhea" id="RHEA-COMP:9863"/>
        <dbReference type="Rhea" id="RHEA-COMP:11604"/>
        <dbReference type="ChEBI" id="CHEBI:15378"/>
        <dbReference type="ChEBI" id="CHEBI:29999"/>
        <dbReference type="ChEBI" id="CHEBI:30616"/>
        <dbReference type="ChEBI" id="CHEBI:83421"/>
        <dbReference type="ChEBI" id="CHEBI:456216"/>
        <dbReference type="EC" id="2.7.11.1"/>
    </reaction>
</comment>
<keyword evidence="8" id="KW-0067">ATP-binding</keyword>
<dbReference type="SMART" id="SM00220">
    <property type="entry name" value="S_TKc"/>
    <property type="match status" value="1"/>
</dbReference>
<dbReference type="InterPro" id="IPR050528">
    <property type="entry name" value="L-type_Lectin-RKs"/>
</dbReference>
<reference evidence="12 13" key="1">
    <citation type="submission" date="2024-02" db="EMBL/GenBank/DDBJ databases">
        <authorList>
            <person name="Vignale AGUSTIN F."/>
            <person name="Sosa J E."/>
            <person name="Modenutti C."/>
        </authorList>
    </citation>
    <scope>NUCLEOTIDE SEQUENCE [LARGE SCALE GENOMIC DNA]</scope>
</reference>
<feature type="domain" description="Protein kinase" evidence="11">
    <location>
        <begin position="1"/>
        <end position="202"/>
    </location>
</feature>
<proteinExistence type="inferred from homology"/>
<evidence type="ECO:0000256" key="8">
    <source>
        <dbReference type="ARBA" id="ARBA00022840"/>
    </source>
</evidence>
<evidence type="ECO:0000256" key="5">
    <source>
        <dbReference type="ARBA" id="ARBA00022679"/>
    </source>
</evidence>
<dbReference type="AlphaFoldDB" id="A0ABC8SCR1"/>
<protein>
    <recommendedName>
        <fullName evidence="3">non-specific serine/threonine protein kinase</fullName>
        <ecNumber evidence="3">2.7.11.1</ecNumber>
    </recommendedName>
</protein>
<organism evidence="12 13">
    <name type="scientific">Ilex paraguariensis</name>
    <name type="common">yerba mate</name>
    <dbReference type="NCBI Taxonomy" id="185542"/>
    <lineage>
        <taxon>Eukaryota</taxon>
        <taxon>Viridiplantae</taxon>
        <taxon>Streptophyta</taxon>
        <taxon>Embryophyta</taxon>
        <taxon>Tracheophyta</taxon>
        <taxon>Spermatophyta</taxon>
        <taxon>Magnoliopsida</taxon>
        <taxon>eudicotyledons</taxon>
        <taxon>Gunneridae</taxon>
        <taxon>Pentapetalae</taxon>
        <taxon>asterids</taxon>
        <taxon>campanulids</taxon>
        <taxon>Aquifoliales</taxon>
        <taxon>Aquifoliaceae</taxon>
        <taxon>Ilex</taxon>
    </lineage>
</organism>
<dbReference type="InterPro" id="IPR008271">
    <property type="entry name" value="Ser/Thr_kinase_AS"/>
</dbReference>
<evidence type="ECO:0000256" key="9">
    <source>
        <dbReference type="ARBA" id="ARBA00047899"/>
    </source>
</evidence>
<dbReference type="EMBL" id="CAUOFW020002571">
    <property type="protein sequence ID" value="CAK9154718.1"/>
    <property type="molecule type" value="Genomic_DNA"/>
</dbReference>
<comment type="caution">
    <text evidence="12">The sequence shown here is derived from an EMBL/GenBank/DDBJ whole genome shotgun (WGS) entry which is preliminary data.</text>
</comment>
<dbReference type="InterPro" id="IPR000719">
    <property type="entry name" value="Prot_kinase_dom"/>
</dbReference>
<evidence type="ECO:0000256" key="10">
    <source>
        <dbReference type="ARBA" id="ARBA00048679"/>
    </source>
</evidence>
<dbReference type="PROSITE" id="PS50011">
    <property type="entry name" value="PROTEIN_KINASE_DOM"/>
    <property type="match status" value="1"/>
</dbReference>
<dbReference type="PROSITE" id="PS00108">
    <property type="entry name" value="PROTEIN_KINASE_ST"/>
    <property type="match status" value="1"/>
</dbReference>
<dbReference type="GO" id="GO:0004674">
    <property type="term" value="F:protein serine/threonine kinase activity"/>
    <property type="evidence" value="ECO:0007669"/>
    <property type="project" value="UniProtKB-KW"/>
</dbReference>
<keyword evidence="6" id="KW-0547">Nucleotide-binding</keyword>
<keyword evidence="4" id="KW-0723">Serine/threonine-protein kinase</keyword>
<evidence type="ECO:0000256" key="3">
    <source>
        <dbReference type="ARBA" id="ARBA00012513"/>
    </source>
</evidence>
<evidence type="ECO:0000313" key="13">
    <source>
        <dbReference type="Proteomes" id="UP001642360"/>
    </source>
</evidence>
<evidence type="ECO:0000256" key="7">
    <source>
        <dbReference type="ARBA" id="ARBA00022777"/>
    </source>
</evidence>
<gene>
    <name evidence="12" type="ORF">ILEXP_LOCUS23070</name>
</gene>
<dbReference type="GO" id="GO:0005524">
    <property type="term" value="F:ATP binding"/>
    <property type="evidence" value="ECO:0007669"/>
    <property type="project" value="UniProtKB-KW"/>
</dbReference>
<dbReference type="Gene3D" id="1.10.510.10">
    <property type="entry name" value="Transferase(Phosphotransferase) domain 1"/>
    <property type="match status" value="1"/>
</dbReference>
<dbReference type="InterPro" id="IPR011009">
    <property type="entry name" value="Kinase-like_dom_sf"/>
</dbReference>
<evidence type="ECO:0000256" key="4">
    <source>
        <dbReference type="ARBA" id="ARBA00022527"/>
    </source>
</evidence>
<dbReference type="PANTHER" id="PTHR27007">
    <property type="match status" value="1"/>
</dbReference>
<dbReference type="SUPFAM" id="SSF56112">
    <property type="entry name" value="Protein kinase-like (PK-like)"/>
    <property type="match status" value="1"/>
</dbReference>
<dbReference type="EC" id="2.7.11.1" evidence="3"/>
<dbReference type="FunFam" id="1.10.510.10:FF:000108">
    <property type="entry name" value="L-type lectin-domain containing receptor kinase S.4"/>
    <property type="match status" value="1"/>
</dbReference>
<sequence>MPNGSLDKFLYDQPQFTLDWTQRFAVIKGVASGLFYLHEGWEQVVVHRDVKASNVLLDGELNARLGDFGLARLYDHGTDPQTTIVAGTFGYLAPEHARTGKATISTDVYGFGAFLLEVVCGRRPIEPRRESSDQDLVLVDWVFSCWSRGEILQVIDPNLGSDYIADEVKLVLKLGLLCSQSEPVARPSMRQVLQYLEGSILLPDLSSLGISATGLTSANRQGFDDFSMSYQSSMEFACPHSPSVAESLLFGSR</sequence>
<name>A0ABC8SCR1_9AQUA</name>
<keyword evidence="13" id="KW-1185">Reference proteome</keyword>
<accession>A0ABC8SCR1</accession>
<comment type="catalytic activity">
    <reaction evidence="9">
        <text>L-threonyl-[protein] + ATP = O-phospho-L-threonyl-[protein] + ADP + H(+)</text>
        <dbReference type="Rhea" id="RHEA:46608"/>
        <dbReference type="Rhea" id="RHEA-COMP:11060"/>
        <dbReference type="Rhea" id="RHEA-COMP:11605"/>
        <dbReference type="ChEBI" id="CHEBI:15378"/>
        <dbReference type="ChEBI" id="CHEBI:30013"/>
        <dbReference type="ChEBI" id="CHEBI:30616"/>
        <dbReference type="ChEBI" id="CHEBI:61977"/>
        <dbReference type="ChEBI" id="CHEBI:456216"/>
        <dbReference type="EC" id="2.7.11.1"/>
    </reaction>
</comment>
<evidence type="ECO:0000256" key="2">
    <source>
        <dbReference type="ARBA" id="ARBA00010217"/>
    </source>
</evidence>
<keyword evidence="5" id="KW-0808">Transferase</keyword>
<evidence type="ECO:0000256" key="1">
    <source>
        <dbReference type="ARBA" id="ARBA00008536"/>
    </source>
</evidence>
<comment type="similarity">
    <text evidence="1">In the N-terminal section; belongs to the leguminous lectin family.</text>
</comment>
<evidence type="ECO:0000313" key="12">
    <source>
        <dbReference type="EMBL" id="CAK9154718.1"/>
    </source>
</evidence>
<evidence type="ECO:0000259" key="11">
    <source>
        <dbReference type="PROSITE" id="PS50011"/>
    </source>
</evidence>